<name>A0A5J4NX78_9TREM</name>
<feature type="signal peptide" evidence="1">
    <location>
        <begin position="1"/>
        <end position="15"/>
    </location>
</feature>
<sequence length="446" mass="49249">MCILNILIVNTFALAQPNLNEFRGSGLGDSTEASLTPVKLSCYRSNCFTSMVGKTLCSDATLVLEDGKCVPVHRFVFASWGVLDAVFPVRFLSSSRIFTVHEKNLHFSVHHLSLISLPIRCFLLKFSSLIGFQIAQADSNSVSVFEVSYDELLRLLFVLYNGDKNNLDQQWGSLSESSLRLLTRWGLNVRAVVNVSEFGRDEEGNLTLVRKDSPKQRAAFVGSPVLRTDDPLSHCSPVDFPQTPLISNSVPCDFAPQFSRDLFSSICDTPTEKTDTDVQDQDSSWVEHVPDLPSISLFKSNHGTSKESIFDEDCTPCPLIKRLRLSADEPAPAETSFPPLPNPSLDHLLAHSSIEPSVAGPSIAMGSTMDEPLRLAPTTPGSIRNNVTIEDVATWKTPLNQADRSSHSDSPITPLPNYVRMMTPELKVSSFVWTRCGDPSRLTWTC</sequence>
<keyword evidence="3" id="KW-1185">Reference proteome</keyword>
<feature type="chain" id="PRO_5023857094" description="BTB domain-containing protein" evidence="1">
    <location>
        <begin position="16"/>
        <end position="446"/>
    </location>
</feature>
<gene>
    <name evidence="2" type="ORF">DEA37_0000762</name>
</gene>
<evidence type="ECO:0000313" key="2">
    <source>
        <dbReference type="EMBL" id="KAA3679912.1"/>
    </source>
</evidence>
<dbReference type="AlphaFoldDB" id="A0A5J4NX78"/>
<accession>A0A5J4NX78</accession>
<dbReference type="EMBL" id="QNGE01000592">
    <property type="protein sequence ID" value="KAA3679912.1"/>
    <property type="molecule type" value="Genomic_DNA"/>
</dbReference>
<evidence type="ECO:0008006" key="4">
    <source>
        <dbReference type="Google" id="ProtNLM"/>
    </source>
</evidence>
<evidence type="ECO:0000256" key="1">
    <source>
        <dbReference type="SAM" id="SignalP"/>
    </source>
</evidence>
<organism evidence="2 3">
    <name type="scientific">Paragonimus westermani</name>
    <dbReference type="NCBI Taxonomy" id="34504"/>
    <lineage>
        <taxon>Eukaryota</taxon>
        <taxon>Metazoa</taxon>
        <taxon>Spiralia</taxon>
        <taxon>Lophotrochozoa</taxon>
        <taxon>Platyhelminthes</taxon>
        <taxon>Trematoda</taxon>
        <taxon>Digenea</taxon>
        <taxon>Plagiorchiida</taxon>
        <taxon>Troglotremata</taxon>
        <taxon>Troglotrematidae</taxon>
        <taxon>Paragonimus</taxon>
    </lineage>
</organism>
<comment type="caution">
    <text evidence="2">The sequence shown here is derived from an EMBL/GenBank/DDBJ whole genome shotgun (WGS) entry which is preliminary data.</text>
</comment>
<evidence type="ECO:0000313" key="3">
    <source>
        <dbReference type="Proteomes" id="UP000324629"/>
    </source>
</evidence>
<keyword evidence="1" id="KW-0732">Signal</keyword>
<reference evidence="2 3" key="1">
    <citation type="journal article" date="2019" name="Gigascience">
        <title>Whole-genome sequence of the oriental lung fluke Paragonimus westermani.</title>
        <authorList>
            <person name="Oey H."/>
            <person name="Zakrzewski M."/>
            <person name="Narain K."/>
            <person name="Devi K.R."/>
            <person name="Agatsuma T."/>
            <person name="Nawaratna S."/>
            <person name="Gobert G.N."/>
            <person name="Jones M.K."/>
            <person name="Ragan M.A."/>
            <person name="McManus D.P."/>
            <person name="Krause L."/>
        </authorList>
    </citation>
    <scope>NUCLEOTIDE SEQUENCE [LARGE SCALE GENOMIC DNA]</scope>
    <source>
        <strain evidence="2 3">IND2009</strain>
    </source>
</reference>
<dbReference type="Proteomes" id="UP000324629">
    <property type="component" value="Unassembled WGS sequence"/>
</dbReference>
<proteinExistence type="predicted"/>
<protein>
    <recommendedName>
        <fullName evidence="4">BTB domain-containing protein</fullName>
    </recommendedName>
</protein>